<dbReference type="AlphaFoldDB" id="A0AAD5UYX4"/>
<accession>A0AAD5UYX4</accession>
<keyword evidence="2" id="KW-1185">Reference proteome</keyword>
<organism evidence="1 2">
    <name type="scientific">Meripilus lineatus</name>
    <dbReference type="NCBI Taxonomy" id="2056292"/>
    <lineage>
        <taxon>Eukaryota</taxon>
        <taxon>Fungi</taxon>
        <taxon>Dikarya</taxon>
        <taxon>Basidiomycota</taxon>
        <taxon>Agaricomycotina</taxon>
        <taxon>Agaricomycetes</taxon>
        <taxon>Polyporales</taxon>
        <taxon>Meripilaceae</taxon>
        <taxon>Meripilus</taxon>
    </lineage>
</organism>
<evidence type="ECO:0000313" key="2">
    <source>
        <dbReference type="Proteomes" id="UP001212997"/>
    </source>
</evidence>
<gene>
    <name evidence="1" type="ORF">NLI96_g7591</name>
</gene>
<dbReference type="EMBL" id="JANAWD010000316">
    <property type="protein sequence ID" value="KAJ3481531.1"/>
    <property type="molecule type" value="Genomic_DNA"/>
</dbReference>
<proteinExistence type="predicted"/>
<comment type="caution">
    <text evidence="1">The sequence shown here is derived from an EMBL/GenBank/DDBJ whole genome shotgun (WGS) entry which is preliminary data.</text>
</comment>
<name>A0AAD5UYX4_9APHY</name>
<evidence type="ECO:0000313" key="1">
    <source>
        <dbReference type="EMBL" id="KAJ3481531.1"/>
    </source>
</evidence>
<protein>
    <submittedName>
        <fullName evidence="1">Uncharacterized protein</fullName>
    </submittedName>
</protein>
<reference evidence="1" key="1">
    <citation type="submission" date="2022-07" db="EMBL/GenBank/DDBJ databases">
        <title>Genome Sequence of Physisporinus lineatus.</title>
        <authorList>
            <person name="Buettner E."/>
        </authorList>
    </citation>
    <scope>NUCLEOTIDE SEQUENCE</scope>
    <source>
        <strain evidence="1">VT162</strain>
    </source>
</reference>
<sequence length="74" mass="8582">MVKAYLLQSSFLVTRGYPELEIPGLGWYTLQCEEDSTSGRLVPWRVENVISNKKEDLVNVDYHETSVYLDDVDR</sequence>
<dbReference type="Proteomes" id="UP001212997">
    <property type="component" value="Unassembled WGS sequence"/>
</dbReference>